<gene>
    <name evidence="2" type="ORF">BCR35DRAFT_44527</name>
</gene>
<dbReference type="InParanoid" id="A0A1Y2FRP4"/>
<keyword evidence="1" id="KW-0812">Transmembrane</keyword>
<protein>
    <recommendedName>
        <fullName evidence="4">Proteophosphoglycan ppg4</fullName>
    </recommendedName>
</protein>
<organism evidence="2 3">
    <name type="scientific">Leucosporidium creatinivorum</name>
    <dbReference type="NCBI Taxonomy" id="106004"/>
    <lineage>
        <taxon>Eukaryota</taxon>
        <taxon>Fungi</taxon>
        <taxon>Dikarya</taxon>
        <taxon>Basidiomycota</taxon>
        <taxon>Pucciniomycotina</taxon>
        <taxon>Microbotryomycetes</taxon>
        <taxon>Leucosporidiales</taxon>
        <taxon>Leucosporidium</taxon>
    </lineage>
</organism>
<keyword evidence="3" id="KW-1185">Reference proteome</keyword>
<keyword evidence="1" id="KW-1133">Transmembrane helix</keyword>
<feature type="transmembrane region" description="Helical" evidence="1">
    <location>
        <begin position="388"/>
        <end position="413"/>
    </location>
</feature>
<proteinExistence type="predicted"/>
<accession>A0A1Y2FRP4</accession>
<dbReference type="EMBL" id="MCGR01000014">
    <property type="protein sequence ID" value="ORY86682.1"/>
    <property type="molecule type" value="Genomic_DNA"/>
</dbReference>
<reference evidence="2 3" key="1">
    <citation type="submission" date="2016-07" db="EMBL/GenBank/DDBJ databases">
        <title>Pervasive Adenine N6-methylation of Active Genes in Fungi.</title>
        <authorList>
            <consortium name="DOE Joint Genome Institute"/>
            <person name="Mondo S.J."/>
            <person name="Dannebaum R.O."/>
            <person name="Kuo R.C."/>
            <person name="Labutti K."/>
            <person name="Haridas S."/>
            <person name="Kuo A."/>
            <person name="Salamov A."/>
            <person name="Ahrendt S.R."/>
            <person name="Lipzen A."/>
            <person name="Sullivan W."/>
            <person name="Andreopoulos W.B."/>
            <person name="Clum A."/>
            <person name="Lindquist E."/>
            <person name="Daum C."/>
            <person name="Ramamoorthy G.K."/>
            <person name="Gryganskyi A."/>
            <person name="Culley D."/>
            <person name="Magnuson J.K."/>
            <person name="James T.Y."/>
            <person name="O'Malley M.A."/>
            <person name="Stajich J.E."/>
            <person name="Spatafora J.W."/>
            <person name="Visel A."/>
            <person name="Grigoriev I.V."/>
        </authorList>
    </citation>
    <scope>NUCLEOTIDE SEQUENCE [LARGE SCALE GENOMIC DNA]</scope>
    <source>
        <strain evidence="2 3">62-1032</strain>
    </source>
</reference>
<feature type="transmembrane region" description="Helical" evidence="1">
    <location>
        <begin position="127"/>
        <end position="149"/>
    </location>
</feature>
<feature type="transmembrane region" description="Helical" evidence="1">
    <location>
        <begin position="433"/>
        <end position="454"/>
    </location>
</feature>
<dbReference type="AlphaFoldDB" id="A0A1Y2FRP4"/>
<dbReference type="Proteomes" id="UP000193467">
    <property type="component" value="Unassembled WGS sequence"/>
</dbReference>
<feature type="transmembrane region" description="Helical" evidence="1">
    <location>
        <begin position="39"/>
        <end position="62"/>
    </location>
</feature>
<evidence type="ECO:0008006" key="4">
    <source>
        <dbReference type="Google" id="ProtNLM"/>
    </source>
</evidence>
<comment type="caution">
    <text evidence="2">The sequence shown here is derived from an EMBL/GenBank/DDBJ whole genome shotgun (WGS) entry which is preliminary data.</text>
</comment>
<feature type="transmembrane region" description="Helical" evidence="1">
    <location>
        <begin position="83"/>
        <end position="107"/>
    </location>
</feature>
<name>A0A1Y2FRP4_9BASI</name>
<keyword evidence="1" id="KW-0472">Membrane</keyword>
<sequence>MSSPPAGPQLDENLWALALQQLRANVYPLLPPPRFKTRLIALFSLAAIGFVGYSILLFIVLLDGRRRRGGLWVLRRTRGNRYIVSNTKLCSCLLAVCALFITSLAVASLYSNIVRRNHSFFAQQCAAVFQVIYIVPFVMHGSLLSFGALQAFLIRADSFAQTDNGAGTKRSRPLLSARLANGLFLGGQVLVLGVVVVSLYLAIHGAMVYRTLISPLDHRLQRGSEIWMTGDHDQKDFDVVVPMIQEAVETGAKYGKTFFALFALVAANLAALTLVNVGSILFARLVRGKAHRQLASSATSATLVEVPTTASPVDLMPSTSQSRLAQQPSIISLESKSDAERDRDLEKLPMSHRQVKELAGKGSYTLEGQMAQRVLALLKAERALRVTASWLLATSIVATTISCWLAFAVVGIKNNGGGWKNDGWWAQELTLTIFIWLYTVLLVSILPSLLYTAFTTLTPRSNGLNASSSHHNTLHEAPSLRNLLSRRKQTAPTPAGLAPTGRVRVIIDYVVEDDYVQDYRTPDDAIVLHETRTMIRGGRDSSAMPTISIVHVNEDGSPLEVGGNGVARDNNWGKPDWARGDRGEEGMQGLQPTLEGGRVRRESTNVLPRISSLTGGIRWEWKLGPSSSS</sequence>
<evidence type="ECO:0000313" key="2">
    <source>
        <dbReference type="EMBL" id="ORY86682.1"/>
    </source>
</evidence>
<evidence type="ECO:0000313" key="3">
    <source>
        <dbReference type="Proteomes" id="UP000193467"/>
    </source>
</evidence>
<evidence type="ECO:0000256" key="1">
    <source>
        <dbReference type="SAM" id="Phobius"/>
    </source>
</evidence>
<feature type="transmembrane region" description="Helical" evidence="1">
    <location>
        <begin position="179"/>
        <end position="203"/>
    </location>
</feature>
<feature type="transmembrane region" description="Helical" evidence="1">
    <location>
        <begin position="258"/>
        <end position="283"/>
    </location>
</feature>